<dbReference type="Proteomes" id="UP001320706">
    <property type="component" value="Unassembled WGS sequence"/>
</dbReference>
<name>A0ACC3SMC6_9PEZI</name>
<reference evidence="1" key="1">
    <citation type="submission" date="2024-02" db="EMBL/GenBank/DDBJ databases">
        <title>Metagenome Assembled Genome of Zalaria obscura JY119.</title>
        <authorList>
            <person name="Vighnesh L."/>
            <person name="Jagadeeshwari U."/>
            <person name="Venkata Ramana C."/>
            <person name="Sasikala C."/>
        </authorList>
    </citation>
    <scope>NUCLEOTIDE SEQUENCE</scope>
    <source>
        <strain evidence="1">JY119</strain>
    </source>
</reference>
<protein>
    <submittedName>
        <fullName evidence="1">Uncharacterized protein</fullName>
    </submittedName>
</protein>
<comment type="caution">
    <text evidence="1">The sequence shown here is derived from an EMBL/GenBank/DDBJ whole genome shotgun (WGS) entry which is preliminary data.</text>
</comment>
<sequence length="249" mass="26931">MFNDRIHVLFGPDAPKASLPTTVIRLSPQLHTQVNHGVTADCEDNNDSRISPTIVIVLQLQIVQVVTSPGVLADPASARRLRVDEVGPGAVALEVLGQVRGAGLAIRRIEDSELRLGALDLDVEAGEDKKGAHEVVEGVEVIQPIPPEGSDLRVRDEDTAEGGEGTDNERVYERGEGGVWRVGCDELSDTGVHELVEQHDEEDGAGLVAVVGEPDRPVEWDEVQYRADDEVRDFRDDEAGHEGDPGVHL</sequence>
<evidence type="ECO:0000313" key="2">
    <source>
        <dbReference type="Proteomes" id="UP001320706"/>
    </source>
</evidence>
<dbReference type="EMBL" id="JAMKPW020000003">
    <property type="protein sequence ID" value="KAK8219846.1"/>
    <property type="molecule type" value="Genomic_DNA"/>
</dbReference>
<evidence type="ECO:0000313" key="1">
    <source>
        <dbReference type="EMBL" id="KAK8219846.1"/>
    </source>
</evidence>
<accession>A0ACC3SMC6</accession>
<organism evidence="1 2">
    <name type="scientific">Zalaria obscura</name>
    <dbReference type="NCBI Taxonomy" id="2024903"/>
    <lineage>
        <taxon>Eukaryota</taxon>
        <taxon>Fungi</taxon>
        <taxon>Dikarya</taxon>
        <taxon>Ascomycota</taxon>
        <taxon>Pezizomycotina</taxon>
        <taxon>Dothideomycetes</taxon>
        <taxon>Dothideomycetidae</taxon>
        <taxon>Dothideales</taxon>
        <taxon>Zalariaceae</taxon>
        <taxon>Zalaria</taxon>
    </lineage>
</organism>
<proteinExistence type="predicted"/>
<gene>
    <name evidence="1" type="ORF">M8818_000820</name>
</gene>
<keyword evidence="2" id="KW-1185">Reference proteome</keyword>